<comment type="caution">
    <text evidence="1">The sequence shown here is derived from an EMBL/GenBank/DDBJ whole genome shotgun (WGS) entry which is preliminary data.</text>
</comment>
<name>A0ABD6F240_9BILA</name>
<dbReference type="Proteomes" id="UP001608902">
    <property type="component" value="Unassembled WGS sequence"/>
</dbReference>
<dbReference type="EMBL" id="JBGFUD010014418">
    <property type="protein sequence ID" value="MFH4983923.1"/>
    <property type="molecule type" value="Genomic_DNA"/>
</dbReference>
<reference evidence="1 2" key="1">
    <citation type="submission" date="2024-08" db="EMBL/GenBank/DDBJ databases">
        <title>Gnathostoma spinigerum genome.</title>
        <authorList>
            <person name="Gonzalez-Bertolin B."/>
            <person name="Monzon S."/>
            <person name="Zaballos A."/>
            <person name="Jimenez P."/>
            <person name="Dekumyoy P."/>
            <person name="Varona S."/>
            <person name="Cuesta I."/>
            <person name="Sumanam S."/>
            <person name="Adisakwattana P."/>
            <person name="Gasser R.B."/>
            <person name="Hernandez-Gonzalez A."/>
            <person name="Young N.D."/>
            <person name="Perteguer M.J."/>
        </authorList>
    </citation>
    <scope>NUCLEOTIDE SEQUENCE [LARGE SCALE GENOMIC DNA]</scope>
    <source>
        <strain evidence="1">AL3</strain>
        <tissue evidence="1">Liver</tissue>
    </source>
</reference>
<keyword evidence="2" id="KW-1185">Reference proteome</keyword>
<gene>
    <name evidence="1" type="ORF">AB6A40_010632</name>
</gene>
<dbReference type="AlphaFoldDB" id="A0ABD6F240"/>
<evidence type="ECO:0000313" key="1">
    <source>
        <dbReference type="EMBL" id="MFH4983923.1"/>
    </source>
</evidence>
<protein>
    <submittedName>
        <fullName evidence="1">Uncharacterized protein</fullName>
    </submittedName>
</protein>
<evidence type="ECO:0000313" key="2">
    <source>
        <dbReference type="Proteomes" id="UP001608902"/>
    </source>
</evidence>
<sequence>MWSCLPGTLGDAILKGMRFEVGLAVILDGTLPDWLGISDGLLQRSMPVLREVKGQSVVVVAVDAEVLLAVVVDELPRVDDGANSTIERDIPADDRDEVRLAELSEEKLKGSEKVGDFKRATKQ</sequence>
<proteinExistence type="predicted"/>
<organism evidence="1 2">
    <name type="scientific">Gnathostoma spinigerum</name>
    <dbReference type="NCBI Taxonomy" id="75299"/>
    <lineage>
        <taxon>Eukaryota</taxon>
        <taxon>Metazoa</taxon>
        <taxon>Ecdysozoa</taxon>
        <taxon>Nematoda</taxon>
        <taxon>Chromadorea</taxon>
        <taxon>Rhabditida</taxon>
        <taxon>Spirurina</taxon>
        <taxon>Gnathostomatomorpha</taxon>
        <taxon>Gnathostomatoidea</taxon>
        <taxon>Gnathostomatidae</taxon>
        <taxon>Gnathostoma</taxon>
    </lineage>
</organism>
<accession>A0ABD6F240</accession>